<reference evidence="2" key="1">
    <citation type="journal article" date="2021" name="Front. Plant Sci.">
        <title>Chromosome-Scale Genome Assembly for Chinese Sour Jujube and Insights Into Its Genome Evolution and Domestication Signature.</title>
        <authorList>
            <person name="Shen L.-Y."/>
            <person name="Luo H."/>
            <person name="Wang X.-L."/>
            <person name="Wang X.-M."/>
            <person name="Qiu X.-J."/>
            <person name="Liu H."/>
            <person name="Zhou S.-S."/>
            <person name="Jia K.-H."/>
            <person name="Nie S."/>
            <person name="Bao Y.-T."/>
            <person name="Zhang R.-G."/>
            <person name="Yun Q.-Z."/>
            <person name="Chai Y.-H."/>
            <person name="Lu J.-Y."/>
            <person name="Li Y."/>
            <person name="Zhao S.-W."/>
            <person name="Mao J.-F."/>
            <person name="Jia S.-G."/>
            <person name="Mao Y.-M."/>
        </authorList>
    </citation>
    <scope>NUCLEOTIDE SEQUENCE</scope>
    <source>
        <strain evidence="2">AT0</strain>
        <tissue evidence="2">Leaf</tissue>
    </source>
</reference>
<protein>
    <recommendedName>
        <fullName evidence="1">DUF4220 domain-containing protein</fullName>
    </recommendedName>
</protein>
<evidence type="ECO:0000313" key="3">
    <source>
        <dbReference type="Proteomes" id="UP000813462"/>
    </source>
</evidence>
<dbReference type="EMBL" id="JAEACU010000011">
    <property type="protein sequence ID" value="KAH7514874.1"/>
    <property type="molecule type" value="Genomic_DNA"/>
</dbReference>
<feature type="domain" description="DUF4220" evidence="1">
    <location>
        <begin position="114"/>
        <end position="239"/>
    </location>
</feature>
<proteinExistence type="predicted"/>
<evidence type="ECO:0000259" key="1">
    <source>
        <dbReference type="Pfam" id="PF13968"/>
    </source>
</evidence>
<dbReference type="InterPro" id="IPR025315">
    <property type="entry name" value="DUF4220"/>
</dbReference>
<dbReference type="Pfam" id="PF13968">
    <property type="entry name" value="DUF4220"/>
    <property type="match status" value="2"/>
</dbReference>
<dbReference type="Proteomes" id="UP000813462">
    <property type="component" value="Unassembled WGS sequence"/>
</dbReference>
<feature type="domain" description="DUF4220" evidence="1">
    <location>
        <begin position="13"/>
        <end position="84"/>
    </location>
</feature>
<name>A0A978UJ93_ZIZJJ</name>
<dbReference type="PANTHER" id="PTHR31325">
    <property type="entry name" value="OS01G0798800 PROTEIN-RELATED"/>
    <property type="match status" value="1"/>
</dbReference>
<sequence length="342" mass="39753">MGYPNLRSVEPLLTADWIAAVTVGLITKVLANPLHSHVNEGLYAFWASFLLVHLGGPDNITSFALEDNDFWLRHLFERIFALYLASLDHFGDTVPDMEEESNNDDPFKGVLIGLFVSTNLFASSKKLFLKLPPYVGFKLIEYELSFMYEVLHTKVAAVRIVYQNKDDNDHEFGGSEMSITYALLIGAIGIDTISGIKLIFSDWIIVSNGFERWRKYVPQCVLKRKRWCESVPQYNMIDYCLDERYLWKCKFPHSVRSMVKKIKIMLFSSTGYDIDAVKSFMFENLRKGDQGIVRRPLTPYSPSRIADLFNENRFLEQILLLHLVTEFTYHQTERIEQLYRRR</sequence>
<organism evidence="2 3">
    <name type="scientific">Ziziphus jujuba var. spinosa</name>
    <dbReference type="NCBI Taxonomy" id="714518"/>
    <lineage>
        <taxon>Eukaryota</taxon>
        <taxon>Viridiplantae</taxon>
        <taxon>Streptophyta</taxon>
        <taxon>Embryophyta</taxon>
        <taxon>Tracheophyta</taxon>
        <taxon>Spermatophyta</taxon>
        <taxon>Magnoliopsida</taxon>
        <taxon>eudicotyledons</taxon>
        <taxon>Gunneridae</taxon>
        <taxon>Pentapetalae</taxon>
        <taxon>rosids</taxon>
        <taxon>fabids</taxon>
        <taxon>Rosales</taxon>
        <taxon>Rhamnaceae</taxon>
        <taxon>Paliureae</taxon>
        <taxon>Ziziphus</taxon>
    </lineage>
</organism>
<evidence type="ECO:0000313" key="2">
    <source>
        <dbReference type="EMBL" id="KAH7514874.1"/>
    </source>
</evidence>
<gene>
    <name evidence="2" type="ORF">FEM48_Zijuj11G0136700</name>
</gene>
<accession>A0A978UJ93</accession>
<comment type="caution">
    <text evidence="2">The sequence shown here is derived from an EMBL/GenBank/DDBJ whole genome shotgun (WGS) entry which is preliminary data.</text>
</comment>
<dbReference type="AlphaFoldDB" id="A0A978UJ93"/>